<evidence type="ECO:0000313" key="2">
    <source>
        <dbReference type="EMBL" id="GIY69445.1"/>
    </source>
</evidence>
<feature type="compositionally biased region" description="Polar residues" evidence="1">
    <location>
        <begin position="1"/>
        <end position="11"/>
    </location>
</feature>
<reference evidence="2 3" key="1">
    <citation type="submission" date="2021-06" db="EMBL/GenBank/DDBJ databases">
        <title>Caerostris extrusa draft genome.</title>
        <authorList>
            <person name="Kono N."/>
            <person name="Arakawa K."/>
        </authorList>
    </citation>
    <scope>NUCLEOTIDE SEQUENCE [LARGE SCALE GENOMIC DNA]</scope>
</reference>
<evidence type="ECO:0000313" key="3">
    <source>
        <dbReference type="Proteomes" id="UP001054945"/>
    </source>
</evidence>
<name>A0AAV4VGL7_CAEEX</name>
<keyword evidence="3" id="KW-1185">Reference proteome</keyword>
<feature type="region of interest" description="Disordered" evidence="1">
    <location>
        <begin position="1"/>
        <end position="28"/>
    </location>
</feature>
<protein>
    <submittedName>
        <fullName evidence="2">Uncharacterized protein</fullName>
    </submittedName>
</protein>
<dbReference type="EMBL" id="BPLR01014535">
    <property type="protein sequence ID" value="GIY69445.1"/>
    <property type="molecule type" value="Genomic_DNA"/>
</dbReference>
<gene>
    <name evidence="2" type="ORF">CEXT_394921</name>
</gene>
<comment type="caution">
    <text evidence="2">The sequence shown here is derived from an EMBL/GenBank/DDBJ whole genome shotgun (WGS) entry which is preliminary data.</text>
</comment>
<dbReference type="AlphaFoldDB" id="A0AAV4VGL7"/>
<proteinExistence type="predicted"/>
<organism evidence="2 3">
    <name type="scientific">Caerostris extrusa</name>
    <name type="common">Bark spider</name>
    <name type="synonym">Caerostris bankana</name>
    <dbReference type="NCBI Taxonomy" id="172846"/>
    <lineage>
        <taxon>Eukaryota</taxon>
        <taxon>Metazoa</taxon>
        <taxon>Ecdysozoa</taxon>
        <taxon>Arthropoda</taxon>
        <taxon>Chelicerata</taxon>
        <taxon>Arachnida</taxon>
        <taxon>Araneae</taxon>
        <taxon>Araneomorphae</taxon>
        <taxon>Entelegynae</taxon>
        <taxon>Araneoidea</taxon>
        <taxon>Araneidae</taxon>
        <taxon>Caerostris</taxon>
    </lineage>
</organism>
<evidence type="ECO:0000256" key="1">
    <source>
        <dbReference type="SAM" id="MobiDB-lite"/>
    </source>
</evidence>
<dbReference type="Proteomes" id="UP001054945">
    <property type="component" value="Unassembled WGS sequence"/>
</dbReference>
<sequence length="95" mass="10716">MEIQSPTSSKPSFAKLGRRKKTLKEKEKKSYISKSGFLAIYARRYNALLQALPACEKQRRQLGAKGEQPLCNGCALCYRLKDNLAEGPLSMFFGR</sequence>
<accession>A0AAV4VGL7</accession>